<keyword evidence="1" id="KW-0560">Oxidoreductase</keyword>
<dbReference type="Pfam" id="PF16884">
    <property type="entry name" value="ADH_N_2"/>
    <property type="match status" value="1"/>
</dbReference>
<evidence type="ECO:0000256" key="1">
    <source>
        <dbReference type="ARBA" id="ARBA00023002"/>
    </source>
</evidence>
<evidence type="ECO:0000313" key="4">
    <source>
        <dbReference type="EMBL" id="PRP67395.1"/>
    </source>
</evidence>
<evidence type="ECO:0000313" key="5">
    <source>
        <dbReference type="Proteomes" id="UP000239532"/>
    </source>
</evidence>
<dbReference type="InterPro" id="IPR041694">
    <property type="entry name" value="ADH_N_2"/>
</dbReference>
<dbReference type="Gene3D" id="3.90.180.10">
    <property type="entry name" value="Medium-chain alcohol dehydrogenases, catalytic domain"/>
    <property type="match status" value="1"/>
</dbReference>
<dbReference type="SUPFAM" id="SSF51735">
    <property type="entry name" value="NAD(P)-binding Rossmann-fold domains"/>
    <property type="match status" value="1"/>
</dbReference>
<feature type="domain" description="Enoyl reductase (ER)" evidence="3">
    <location>
        <begin position="15"/>
        <end position="328"/>
    </location>
</feature>
<name>A0A2S9WVA1_9FLAO</name>
<dbReference type="EMBL" id="MQUC01000003">
    <property type="protein sequence ID" value="PRP67395.1"/>
    <property type="molecule type" value="Genomic_DNA"/>
</dbReference>
<dbReference type="RefSeq" id="WP_105983135.1">
    <property type="nucleotide sequence ID" value="NZ_MQUC01000003.1"/>
</dbReference>
<protein>
    <submittedName>
        <fullName evidence="4">NADP-dependent oxidoreductase</fullName>
    </submittedName>
</protein>
<accession>A0A2S9WVA1</accession>
<dbReference type="Gene3D" id="3.40.50.720">
    <property type="entry name" value="NAD(P)-binding Rossmann-like Domain"/>
    <property type="match status" value="1"/>
</dbReference>
<dbReference type="SMART" id="SM00829">
    <property type="entry name" value="PKS_ER"/>
    <property type="match status" value="1"/>
</dbReference>
<dbReference type="PANTHER" id="PTHR43205:SF7">
    <property type="entry name" value="PROSTAGLANDIN REDUCTASE 1"/>
    <property type="match status" value="1"/>
</dbReference>
<evidence type="ECO:0000259" key="3">
    <source>
        <dbReference type="SMART" id="SM00829"/>
    </source>
</evidence>
<dbReference type="PANTHER" id="PTHR43205">
    <property type="entry name" value="PROSTAGLANDIN REDUCTASE"/>
    <property type="match status" value="1"/>
</dbReference>
<dbReference type="SUPFAM" id="SSF50129">
    <property type="entry name" value="GroES-like"/>
    <property type="match status" value="2"/>
</dbReference>
<keyword evidence="5" id="KW-1185">Reference proteome</keyword>
<dbReference type="Pfam" id="PF00107">
    <property type="entry name" value="ADH_zinc_N"/>
    <property type="match status" value="1"/>
</dbReference>
<gene>
    <name evidence="4" type="ORF">BST86_09970</name>
</gene>
<dbReference type="FunFam" id="3.40.50.720:FF:000121">
    <property type="entry name" value="Prostaglandin reductase 2"/>
    <property type="match status" value="1"/>
</dbReference>
<organism evidence="4 5">
    <name type="scientific">Nonlabens agnitus</name>
    <dbReference type="NCBI Taxonomy" id="870484"/>
    <lineage>
        <taxon>Bacteria</taxon>
        <taxon>Pseudomonadati</taxon>
        <taxon>Bacteroidota</taxon>
        <taxon>Flavobacteriia</taxon>
        <taxon>Flavobacteriales</taxon>
        <taxon>Flavobacteriaceae</taxon>
        <taxon>Nonlabens</taxon>
    </lineage>
</organism>
<evidence type="ECO:0000256" key="2">
    <source>
        <dbReference type="SAM" id="MobiDB-lite"/>
    </source>
</evidence>
<dbReference type="AlphaFoldDB" id="A0A2S9WVA1"/>
<dbReference type="InterPro" id="IPR020843">
    <property type="entry name" value="ER"/>
</dbReference>
<feature type="region of interest" description="Disordered" evidence="2">
    <location>
        <begin position="1"/>
        <end position="25"/>
    </location>
</feature>
<dbReference type="Proteomes" id="UP000239532">
    <property type="component" value="Unassembled WGS sequence"/>
</dbReference>
<dbReference type="CDD" id="cd05288">
    <property type="entry name" value="PGDH"/>
    <property type="match status" value="1"/>
</dbReference>
<dbReference type="InterPro" id="IPR045010">
    <property type="entry name" value="MDR_fam"/>
</dbReference>
<proteinExistence type="predicted"/>
<sequence length="330" mass="36403">MKTILLKNRPKGKPQTSDFEFTESEKPVPQDGEVLLETKYVSVDPYLRGRMRDEKSYIEPFKLNEPVESAVVAEVVESKNEKFKKGDFLTGMLQWKEFQTNTGKGLRKVDKDKASLSAYLGVLGLTGLTAYFGLKRIGELKDGETLLVSGAAGAVGTVVGQIGKIMGCTVVGIAGTDEKVTMLTDEYGFDAAINYSKTDDMTAAIKKAAPDGIDVYFDNVGSYTLDAAMNNINRFGRVVNCGAISLYNETEQPTGPRLETTIVKKSIKMQGFIVRNFEEDFQEGIQQLGSWLQEGKLKHEETIVDGFEKIPQAFIDLFDGKNKGKMVVKV</sequence>
<dbReference type="InterPro" id="IPR013149">
    <property type="entry name" value="ADH-like_C"/>
</dbReference>
<dbReference type="OrthoDB" id="9805663at2"/>
<comment type="caution">
    <text evidence="4">The sequence shown here is derived from an EMBL/GenBank/DDBJ whole genome shotgun (WGS) entry which is preliminary data.</text>
</comment>
<dbReference type="InterPro" id="IPR036291">
    <property type="entry name" value="NAD(P)-bd_dom_sf"/>
</dbReference>
<dbReference type="GO" id="GO:0016628">
    <property type="term" value="F:oxidoreductase activity, acting on the CH-CH group of donors, NAD or NADP as acceptor"/>
    <property type="evidence" value="ECO:0007669"/>
    <property type="project" value="InterPro"/>
</dbReference>
<reference evidence="4 5" key="1">
    <citation type="submission" date="2016-11" db="EMBL/GenBank/DDBJ databases">
        <title>Trade-off between light-utilization and light-protection in marine flavobacteria.</title>
        <authorList>
            <person name="Kumagai Y."/>
        </authorList>
    </citation>
    <scope>NUCLEOTIDE SEQUENCE [LARGE SCALE GENOMIC DNA]</scope>
    <source>
        <strain evidence="4 5">JCM 17109</strain>
    </source>
</reference>
<dbReference type="InterPro" id="IPR011032">
    <property type="entry name" value="GroES-like_sf"/>
</dbReference>